<dbReference type="Proteomes" id="UP000682308">
    <property type="component" value="Unassembled WGS sequence"/>
</dbReference>
<evidence type="ECO:0000313" key="3">
    <source>
        <dbReference type="Proteomes" id="UP000682308"/>
    </source>
</evidence>
<proteinExistence type="predicted"/>
<name>A0A941J4Q2_9ACTN</name>
<protein>
    <submittedName>
        <fullName evidence="2">Uncharacterized protein</fullName>
    </submittedName>
</protein>
<accession>A0A941J4Q2</accession>
<organism evidence="2 3">
    <name type="scientific">Streptomyces tuirus</name>
    <dbReference type="NCBI Taxonomy" id="68278"/>
    <lineage>
        <taxon>Bacteria</taxon>
        <taxon>Bacillati</taxon>
        <taxon>Actinomycetota</taxon>
        <taxon>Actinomycetes</taxon>
        <taxon>Kitasatosporales</taxon>
        <taxon>Streptomycetaceae</taxon>
        <taxon>Streptomyces</taxon>
    </lineage>
</organism>
<evidence type="ECO:0000256" key="1">
    <source>
        <dbReference type="SAM" id="MobiDB-lite"/>
    </source>
</evidence>
<comment type="caution">
    <text evidence="2">The sequence shown here is derived from an EMBL/GenBank/DDBJ whole genome shotgun (WGS) entry which is preliminary data.</text>
</comment>
<keyword evidence="3" id="KW-1185">Reference proteome</keyword>
<evidence type="ECO:0000313" key="2">
    <source>
        <dbReference type="EMBL" id="MBR8642630.1"/>
    </source>
</evidence>
<dbReference type="AlphaFoldDB" id="A0A941J4Q2"/>
<feature type="region of interest" description="Disordered" evidence="1">
    <location>
        <begin position="132"/>
        <end position="151"/>
    </location>
</feature>
<reference evidence="2 3" key="1">
    <citation type="submission" date="2021-04" db="EMBL/GenBank/DDBJ databases">
        <title>Characterization of the biosynthetic gene cluster of new lipopeptides with antitumor activity in the genome of the marine Streptomyces PHM034.</title>
        <authorList>
            <person name="Ceniceros A."/>
            <person name="Canedo L."/>
            <person name="Mendez C."/>
            <person name="Olano C."/>
            <person name="Schleissner C."/>
            <person name="Cuevas C."/>
            <person name="De La Calle F."/>
            <person name="Salas J.A."/>
        </authorList>
    </citation>
    <scope>NUCLEOTIDE SEQUENCE [LARGE SCALE GENOMIC DNA]</scope>
    <source>
        <strain evidence="2 3">PHM034</strain>
    </source>
</reference>
<dbReference type="EMBL" id="JAGTPG010000002">
    <property type="protein sequence ID" value="MBR8642630.1"/>
    <property type="molecule type" value="Genomic_DNA"/>
</dbReference>
<gene>
    <name evidence="2" type="ORF">KEF29_33320</name>
</gene>
<sequence>MEAELTALAVSGATTLVGLMVSETWTQARDRVARFFARGGDQGSAVEELGRSQQELLAARAAQDELAGADIEAEWRTRLRRILQDDPQAAEELRCLLAELGPSVDDNHGASVHNSISGGVQNGPVVQGQSFSGLTFGVPGRVTPEQGASGQ</sequence>